<dbReference type="EMBL" id="NBNE01007658">
    <property type="protein sequence ID" value="OWZ00381.1"/>
    <property type="molecule type" value="Genomic_DNA"/>
</dbReference>
<feature type="region of interest" description="Disordered" evidence="1">
    <location>
        <begin position="1"/>
        <end position="36"/>
    </location>
</feature>
<organism evidence="2 3">
    <name type="scientific">Phytophthora megakarya</name>
    <dbReference type="NCBI Taxonomy" id="4795"/>
    <lineage>
        <taxon>Eukaryota</taxon>
        <taxon>Sar</taxon>
        <taxon>Stramenopiles</taxon>
        <taxon>Oomycota</taxon>
        <taxon>Peronosporomycetes</taxon>
        <taxon>Peronosporales</taxon>
        <taxon>Peronosporaceae</taxon>
        <taxon>Phytophthora</taxon>
    </lineage>
</organism>
<name>A0A225V4H8_9STRA</name>
<comment type="caution">
    <text evidence="2">The sequence shown here is derived from an EMBL/GenBank/DDBJ whole genome shotgun (WGS) entry which is preliminary data.</text>
</comment>
<feature type="compositionally biased region" description="Polar residues" evidence="1">
    <location>
        <begin position="9"/>
        <end position="26"/>
    </location>
</feature>
<reference evidence="3" key="1">
    <citation type="submission" date="2017-03" db="EMBL/GenBank/DDBJ databases">
        <title>Phytopthora megakarya and P. palmivora, two closely related causual agents of cacao black pod achieved similar genome size and gene model numbers by different mechanisms.</title>
        <authorList>
            <person name="Ali S."/>
            <person name="Shao J."/>
            <person name="Larry D.J."/>
            <person name="Kronmiller B."/>
            <person name="Shen D."/>
            <person name="Strem M.D."/>
            <person name="Melnick R.L."/>
            <person name="Guiltinan M.J."/>
            <person name="Tyler B.M."/>
            <person name="Meinhardt L.W."/>
            <person name="Bailey B.A."/>
        </authorList>
    </citation>
    <scope>NUCLEOTIDE SEQUENCE [LARGE SCALE GENOMIC DNA]</scope>
    <source>
        <strain evidence="3">zdho120</strain>
    </source>
</reference>
<keyword evidence="3" id="KW-1185">Reference proteome</keyword>
<evidence type="ECO:0000256" key="1">
    <source>
        <dbReference type="SAM" id="MobiDB-lite"/>
    </source>
</evidence>
<dbReference type="Proteomes" id="UP000198211">
    <property type="component" value="Unassembled WGS sequence"/>
</dbReference>
<sequence length="100" mass="11188">MTAKLPKIASSTLSRRSQLAGSCPSNERSEAVVVTDSSGGVHDSRVKMTVKVMSKIEVYLDEDCRRTCQQMDDRIHSYLGVTAKRKTFVETLKNHVKKET</sequence>
<evidence type="ECO:0000313" key="3">
    <source>
        <dbReference type="Proteomes" id="UP000198211"/>
    </source>
</evidence>
<accession>A0A225V4H8</accession>
<gene>
    <name evidence="2" type="ORF">PHMEG_00028440</name>
</gene>
<evidence type="ECO:0000313" key="2">
    <source>
        <dbReference type="EMBL" id="OWZ00381.1"/>
    </source>
</evidence>
<protein>
    <submittedName>
        <fullName evidence="2">Transposase</fullName>
    </submittedName>
</protein>
<proteinExistence type="predicted"/>
<dbReference type="AlphaFoldDB" id="A0A225V4H8"/>